<feature type="non-terminal residue" evidence="1">
    <location>
        <position position="1"/>
    </location>
</feature>
<dbReference type="EMBL" id="MU266842">
    <property type="protein sequence ID" value="KAH7918150.1"/>
    <property type="molecule type" value="Genomic_DNA"/>
</dbReference>
<keyword evidence="2" id="KW-1185">Reference proteome</keyword>
<dbReference type="Proteomes" id="UP000790709">
    <property type="component" value="Unassembled WGS sequence"/>
</dbReference>
<accession>A0ACB8AX92</accession>
<protein>
    <submittedName>
        <fullName evidence="1">Uncharacterized protein</fullName>
    </submittedName>
</protein>
<sequence length="329" mass="36935">AFGYVISLGFFGIFLAQTFIYYTRFPGDSSRMKVYVWFVVLLECSSCALGLCAIWIGSEIHCLSCMVSSTYVPGDYAPGNVMARLLSPWSYTWMGLSVLTGLIASLVHGFFSWRIWVIGKSLYVPILVMAVRLYFNCHITPLITSGRYLLHNVRFLQLWLGGSFICDVIITFETTRWLLKNSHTGFRETHSLVMKLVKLTIETGMVTTVAILLELLLYRFLGPTAYLSVYFSISRLYANCLLATLNARLVISRDLTHVQQVSTVLFVVPNANSASESHGIPVRRRNTGRLSPSLDPDTWTPSPQVSNNSCCFTNLPRISPFCDSPLEMS</sequence>
<gene>
    <name evidence="1" type="ORF">BV22DRAFT_1025068</name>
</gene>
<name>A0ACB8AX92_9AGAM</name>
<comment type="caution">
    <text evidence="1">The sequence shown here is derived from an EMBL/GenBank/DDBJ whole genome shotgun (WGS) entry which is preliminary data.</text>
</comment>
<reference evidence="1" key="1">
    <citation type="journal article" date="2021" name="New Phytol.">
        <title>Evolutionary innovations through gain and loss of genes in the ectomycorrhizal Boletales.</title>
        <authorList>
            <person name="Wu G."/>
            <person name="Miyauchi S."/>
            <person name="Morin E."/>
            <person name="Kuo A."/>
            <person name="Drula E."/>
            <person name="Varga T."/>
            <person name="Kohler A."/>
            <person name="Feng B."/>
            <person name="Cao Y."/>
            <person name="Lipzen A."/>
            <person name="Daum C."/>
            <person name="Hundley H."/>
            <person name="Pangilinan J."/>
            <person name="Johnson J."/>
            <person name="Barry K."/>
            <person name="LaButti K."/>
            <person name="Ng V."/>
            <person name="Ahrendt S."/>
            <person name="Min B."/>
            <person name="Choi I.G."/>
            <person name="Park H."/>
            <person name="Plett J.M."/>
            <person name="Magnuson J."/>
            <person name="Spatafora J.W."/>
            <person name="Nagy L.G."/>
            <person name="Henrissat B."/>
            <person name="Grigoriev I.V."/>
            <person name="Yang Z.L."/>
            <person name="Xu J."/>
            <person name="Martin F.M."/>
        </authorList>
    </citation>
    <scope>NUCLEOTIDE SEQUENCE</scope>
    <source>
        <strain evidence="1">KUC20120723A-06</strain>
    </source>
</reference>
<evidence type="ECO:0000313" key="2">
    <source>
        <dbReference type="Proteomes" id="UP000790709"/>
    </source>
</evidence>
<evidence type="ECO:0000313" key="1">
    <source>
        <dbReference type="EMBL" id="KAH7918150.1"/>
    </source>
</evidence>
<organism evidence="1 2">
    <name type="scientific">Leucogyrophana mollusca</name>
    <dbReference type="NCBI Taxonomy" id="85980"/>
    <lineage>
        <taxon>Eukaryota</taxon>
        <taxon>Fungi</taxon>
        <taxon>Dikarya</taxon>
        <taxon>Basidiomycota</taxon>
        <taxon>Agaricomycotina</taxon>
        <taxon>Agaricomycetes</taxon>
        <taxon>Agaricomycetidae</taxon>
        <taxon>Boletales</taxon>
        <taxon>Boletales incertae sedis</taxon>
        <taxon>Leucogyrophana</taxon>
    </lineage>
</organism>
<proteinExistence type="predicted"/>